<dbReference type="EMBL" id="ACNN01000034">
    <property type="protein sequence ID" value="EEN82077.1"/>
    <property type="molecule type" value="Genomic_DNA"/>
</dbReference>
<dbReference type="InterPro" id="IPR012910">
    <property type="entry name" value="Plug_dom"/>
</dbReference>
<reference evidence="6 7" key="1">
    <citation type="submission" date="2009-04" db="EMBL/GenBank/DDBJ databases">
        <authorList>
            <person name="Sebastian Y."/>
            <person name="Madupu R."/>
            <person name="Durkin A.S."/>
            <person name="Torralba M."/>
            <person name="Methe B."/>
            <person name="Sutton G.G."/>
            <person name="Strausberg R.L."/>
            <person name="Nelson K.E."/>
        </authorList>
    </citation>
    <scope>NUCLEOTIDE SEQUENCE [LARGE SCALE GENOMIC DNA]</scope>
    <source>
        <strain evidence="7">ATCC 35406 / DSM 24491 / JCM 8526 / CCUG 16442 / BCRC 14492 / NCTC 13058 / HG 370</strain>
    </source>
</reference>
<dbReference type="Pfam" id="PF07715">
    <property type="entry name" value="Plug"/>
    <property type="match status" value="1"/>
</dbReference>
<proteinExistence type="predicted"/>
<dbReference type="Pfam" id="PF14905">
    <property type="entry name" value="OMP_b-brl_3"/>
    <property type="match status" value="1"/>
</dbReference>
<evidence type="ECO:0000313" key="6">
    <source>
        <dbReference type="EMBL" id="EEN82077.1"/>
    </source>
</evidence>
<dbReference type="STRING" id="553175.POREN0001_1623"/>
<evidence type="ECO:0000256" key="1">
    <source>
        <dbReference type="ARBA" id="ARBA00004442"/>
    </source>
</evidence>
<keyword evidence="2" id="KW-0472">Membrane</keyword>
<dbReference type="Gene3D" id="2.40.170.20">
    <property type="entry name" value="TonB-dependent receptor, beta-barrel domain"/>
    <property type="match status" value="1"/>
</dbReference>
<dbReference type="PANTHER" id="PTHR40980">
    <property type="entry name" value="PLUG DOMAIN-CONTAINING PROTEIN"/>
    <property type="match status" value="1"/>
</dbReference>
<name>C3JCK8_POREA</name>
<dbReference type="Gene3D" id="2.60.40.1120">
    <property type="entry name" value="Carboxypeptidase-like, regulatory domain"/>
    <property type="match status" value="1"/>
</dbReference>
<feature type="domain" description="Outer membrane protein beta-barrel" evidence="5">
    <location>
        <begin position="397"/>
        <end position="810"/>
    </location>
</feature>
<accession>C3JCK8</accession>
<dbReference type="RefSeq" id="WP_004334961.1">
    <property type="nucleotide sequence ID" value="NZ_ACNN01000034.1"/>
</dbReference>
<evidence type="ECO:0000256" key="3">
    <source>
        <dbReference type="ARBA" id="ARBA00023237"/>
    </source>
</evidence>
<evidence type="ECO:0000256" key="2">
    <source>
        <dbReference type="ARBA" id="ARBA00023136"/>
    </source>
</evidence>
<sequence length="838" mass="95209">MCERSTINVLNRVRFSWICILCLSLVPWGSWAQSKSCRVTGVVVDSLTNSPIPYATVEYQPKDNTQHSGGAITLDDGTFILQVPSEGLVRFTIHSLGYKTQSCERAIESPQSQLDTIRLAPDEALLGEVTVVARRKLIQLSPVGLTYDMKNDALAQTDNLLFALRNVPLVSVDGEGNIRIKGSSNFSVYINGTPSRVASMSPTEVLRGIPANTIKRVEVITQVDARYDSSAGDAILNIITNHKSLDGYSGSLSLGGSTIPTIEGATSLTLTKGKLSVALAYDYNYTRHTNQPVEIYRRTFKDTQTLSELKSSQKGSDDKGIFQYHTGRIMGEYTLDSLNMLYADGHFIVSSINSQDVSQQTFSPLGAPTRYATLDRRASILEGSVEGNLIYRKLYADDKTPRFSIGYRYAYNPDQRYNDITERQYHDGFTSWEKSPFDETRRKELSRGGLNEHALQSDYQFRWGGAHAMQIGAKEIIRLGSSHPEYYTWDYGKKDWQPIDNPLYQLGDMNQLQSVASVYANYSWNKGLFGMSLGLRGEFMYDKISFSQDEKRNFQTQALHLIPTLNLSYNLTDRQQLSFFYKINPIRPSIWSLNPYKSQSGPYDLSFGNPDLESERQHNLNLSYTLFSNNYYLSLSAGYNQTNNAIMPISYRDKANPDILCSTYANAGIHRKPSVSVWMNWRPITPLSLLFYGDFGYHLFDYAPQGIQQRSWENKLMVSADISLSKAWFLGASWYYNGNPPQLRTTYSYSHWYSFYVKKSFWDNKLDVTFTVKHPFSQYHRFETKMWGDGFEHRQVNHIQSRSIGLKLSYNFNSGKSRKVTRDQSLSTSDLDTQTGVR</sequence>
<dbReference type="Proteomes" id="UP000004295">
    <property type="component" value="Unassembled WGS sequence"/>
</dbReference>
<dbReference type="InterPro" id="IPR008969">
    <property type="entry name" value="CarboxyPept-like_regulatory"/>
</dbReference>
<organism evidence="6 7">
    <name type="scientific">Porphyromonas endodontalis (strain ATCC 35406 / DSM 24491 / JCM 8526 / CCUG 16442 / BCRC 14492 / NCTC 13058 / HG 370)</name>
    <name type="common">Bacteroides endodontalis</name>
    <dbReference type="NCBI Taxonomy" id="553175"/>
    <lineage>
        <taxon>Bacteria</taxon>
        <taxon>Pseudomonadati</taxon>
        <taxon>Bacteroidota</taxon>
        <taxon>Bacteroidia</taxon>
        <taxon>Bacteroidales</taxon>
        <taxon>Porphyromonadaceae</taxon>
        <taxon>Porphyromonas</taxon>
    </lineage>
</organism>
<dbReference type="InterPro" id="IPR037066">
    <property type="entry name" value="Plug_dom_sf"/>
</dbReference>
<dbReference type="InterPro" id="IPR041700">
    <property type="entry name" value="OMP_b-brl_3"/>
</dbReference>
<protein>
    <submittedName>
        <fullName evidence="6">TonB-dependent receptor plug domain protein</fullName>
    </submittedName>
</protein>
<gene>
    <name evidence="6" type="ORF">POREN0001_1623</name>
</gene>
<dbReference type="SUPFAM" id="SSF56935">
    <property type="entry name" value="Porins"/>
    <property type="match status" value="1"/>
</dbReference>
<keyword evidence="6" id="KW-0675">Receptor</keyword>
<dbReference type="SUPFAM" id="SSF49464">
    <property type="entry name" value="Carboxypeptidase regulatory domain-like"/>
    <property type="match status" value="1"/>
</dbReference>
<evidence type="ECO:0000259" key="5">
    <source>
        <dbReference type="Pfam" id="PF14905"/>
    </source>
</evidence>
<dbReference type="GO" id="GO:0009279">
    <property type="term" value="C:cell outer membrane"/>
    <property type="evidence" value="ECO:0007669"/>
    <property type="project" value="UniProtKB-SubCell"/>
</dbReference>
<dbReference type="PANTHER" id="PTHR40980:SF3">
    <property type="entry name" value="TONB-DEPENDENT RECEPTOR-LIKE BETA-BARREL DOMAIN-CONTAINING PROTEIN"/>
    <property type="match status" value="1"/>
</dbReference>
<comment type="subcellular location">
    <subcellularLocation>
        <location evidence="1">Cell outer membrane</location>
    </subcellularLocation>
</comment>
<feature type="domain" description="TonB-dependent receptor plug" evidence="4">
    <location>
        <begin position="156"/>
        <end position="231"/>
    </location>
</feature>
<dbReference type="Pfam" id="PF13715">
    <property type="entry name" value="CarbopepD_reg_2"/>
    <property type="match status" value="1"/>
</dbReference>
<dbReference type="InterPro" id="IPR036942">
    <property type="entry name" value="Beta-barrel_TonB_sf"/>
</dbReference>
<comment type="caution">
    <text evidence="6">The sequence shown here is derived from an EMBL/GenBank/DDBJ whole genome shotgun (WGS) entry which is preliminary data.</text>
</comment>
<keyword evidence="3" id="KW-0998">Cell outer membrane</keyword>
<keyword evidence="7" id="KW-1185">Reference proteome</keyword>
<dbReference type="eggNOG" id="COG4771">
    <property type="taxonomic scope" value="Bacteria"/>
</dbReference>
<evidence type="ECO:0000313" key="7">
    <source>
        <dbReference type="Proteomes" id="UP000004295"/>
    </source>
</evidence>
<dbReference type="Gene3D" id="2.170.130.10">
    <property type="entry name" value="TonB-dependent receptor, plug domain"/>
    <property type="match status" value="1"/>
</dbReference>
<evidence type="ECO:0000259" key="4">
    <source>
        <dbReference type="Pfam" id="PF07715"/>
    </source>
</evidence>
<dbReference type="AlphaFoldDB" id="C3JCK8"/>